<evidence type="ECO:0000313" key="6">
    <source>
        <dbReference type="EMBL" id="ALF45154.1"/>
    </source>
</evidence>
<dbReference type="PROSITE" id="PS50968">
    <property type="entry name" value="BIOTINYL_LIPOYL"/>
    <property type="match status" value="1"/>
</dbReference>
<feature type="domain" description="Lipoyl-binding" evidence="5">
    <location>
        <begin position="74"/>
        <end position="150"/>
    </location>
</feature>
<gene>
    <name evidence="6" type="primary">accB</name>
    <name evidence="6" type="ORF">CCV52592_0551</name>
</gene>
<dbReference type="InterPro" id="IPR000089">
    <property type="entry name" value="Biotin_lipoyl"/>
</dbReference>
<dbReference type="Pfam" id="PF00364">
    <property type="entry name" value="Biotin_lipoyl"/>
    <property type="match status" value="1"/>
</dbReference>
<comment type="pathway">
    <text evidence="4">Lipid metabolism; fatty acid biosynthesis.</text>
</comment>
<evidence type="ECO:0000256" key="3">
    <source>
        <dbReference type="ARBA" id="ARBA00023267"/>
    </source>
</evidence>
<dbReference type="GO" id="GO:0006633">
    <property type="term" value="P:fatty acid biosynthetic process"/>
    <property type="evidence" value="ECO:0007669"/>
    <property type="project" value="UniProtKB-UniPathway"/>
</dbReference>
<dbReference type="GO" id="GO:0009317">
    <property type="term" value="C:acetyl-CoA carboxylase complex"/>
    <property type="evidence" value="ECO:0007669"/>
    <property type="project" value="InterPro"/>
</dbReference>
<dbReference type="CDD" id="cd06850">
    <property type="entry name" value="biotinyl_domain"/>
    <property type="match status" value="1"/>
</dbReference>
<evidence type="ECO:0000259" key="5">
    <source>
        <dbReference type="PROSITE" id="PS50968"/>
    </source>
</evidence>
<dbReference type="PRINTS" id="PR01071">
    <property type="entry name" value="ACOABIOTINCC"/>
</dbReference>
<evidence type="ECO:0000256" key="2">
    <source>
        <dbReference type="ARBA" id="ARBA00017562"/>
    </source>
</evidence>
<reference evidence="6" key="1">
    <citation type="submission" date="2016-07" db="EMBL/GenBank/DDBJ databases">
        <title>Comparative genomics of the Campylobacter concisus group.</title>
        <authorList>
            <person name="Miller W.G."/>
            <person name="Yee E."/>
            <person name="Chapman M.H."/>
            <person name="Huynh S."/>
            <person name="Bono J.L."/>
            <person name="On S.L.W."/>
            <person name="StLeger J."/>
            <person name="Foster G."/>
            <person name="Parker C.T."/>
        </authorList>
    </citation>
    <scope>NUCLEOTIDE SEQUENCE</scope>
    <source>
        <strain evidence="6">525.92</strain>
    </source>
</reference>
<proteinExistence type="predicted"/>
<dbReference type="OrthoDB" id="9811735at2"/>
<dbReference type="Proteomes" id="UP000006380">
    <property type="component" value="Chromosome"/>
</dbReference>
<keyword evidence="4" id="KW-0444">Lipid biosynthesis</keyword>
<dbReference type="EMBL" id="CP000767">
    <property type="protein sequence ID" value="ALF45154.1"/>
    <property type="molecule type" value="Genomic_DNA"/>
</dbReference>
<keyword evidence="4" id="KW-0443">Lipid metabolism</keyword>
<evidence type="ECO:0000256" key="4">
    <source>
        <dbReference type="RuleBase" id="RU364072"/>
    </source>
</evidence>
<dbReference type="KEGG" id="ccv:CCV52592_0551"/>
<comment type="function">
    <text evidence="1 4">This protein is a component of the acetyl coenzyme A carboxylase complex; first, biotin carboxylase catalyzes the carboxylation of the carrier protein and then the transcarboxylase transfers the carboxyl group to form malonyl-CoA.</text>
</comment>
<dbReference type="InterPro" id="IPR011053">
    <property type="entry name" value="Single_hybrid_motif"/>
</dbReference>
<dbReference type="STRING" id="360105.CCV52592_0551"/>
<keyword evidence="4" id="KW-0276">Fatty acid metabolism</keyword>
<keyword evidence="6" id="KW-0436">Ligase</keyword>
<dbReference type="GO" id="GO:0003989">
    <property type="term" value="F:acetyl-CoA carboxylase activity"/>
    <property type="evidence" value="ECO:0007669"/>
    <property type="project" value="InterPro"/>
</dbReference>
<keyword evidence="7" id="KW-1185">Reference proteome</keyword>
<name>A0A0M4SSP9_CAMC5</name>
<dbReference type="SUPFAM" id="SSF51230">
    <property type="entry name" value="Single hybrid motif"/>
    <property type="match status" value="1"/>
</dbReference>
<dbReference type="PANTHER" id="PTHR45266:SF3">
    <property type="entry name" value="OXALOACETATE DECARBOXYLASE ALPHA CHAIN"/>
    <property type="match status" value="1"/>
</dbReference>
<protein>
    <recommendedName>
        <fullName evidence="2 4">Biotin carboxyl carrier protein of acetyl-CoA carboxylase</fullName>
    </recommendedName>
</protein>
<dbReference type="UniPathway" id="UPA00094"/>
<organism evidence="6 7">
    <name type="scientific">Campylobacter curvus (strain 525.92)</name>
    <dbReference type="NCBI Taxonomy" id="360105"/>
    <lineage>
        <taxon>Bacteria</taxon>
        <taxon>Pseudomonadati</taxon>
        <taxon>Campylobacterota</taxon>
        <taxon>Epsilonproteobacteria</taxon>
        <taxon>Campylobacterales</taxon>
        <taxon>Campylobacteraceae</taxon>
        <taxon>Campylobacter</taxon>
    </lineage>
</organism>
<dbReference type="RefSeq" id="WP_009650900.1">
    <property type="nucleotide sequence ID" value="NC_009715.2"/>
</dbReference>
<evidence type="ECO:0000256" key="1">
    <source>
        <dbReference type="ARBA" id="ARBA00003761"/>
    </source>
</evidence>
<dbReference type="NCBIfam" id="TIGR00531">
    <property type="entry name" value="BCCP"/>
    <property type="match status" value="1"/>
</dbReference>
<sequence>MKKEDIKELMQIFDSMTMNKIRIKEGDFEIELEKFADCCELPAPAPVVQAPTPAAPTPVNVVLSTESKPSQSPKDSIKSPMVGTFYMAPSPGAAPFVKVGQRVRKGDVIGIIEAMKIMNEIEAEFDCQITEALVADGQPVEFGLPLFGVEKI</sequence>
<keyword evidence="4" id="KW-0275">Fatty acid biosynthesis</keyword>
<dbReference type="Gene3D" id="2.40.50.100">
    <property type="match status" value="1"/>
</dbReference>
<accession>A0A0M4SSP9</accession>
<dbReference type="InterPro" id="IPR001249">
    <property type="entry name" value="AcCoA_biotinCC"/>
</dbReference>
<dbReference type="AlphaFoldDB" id="A0A0M4SSP9"/>
<evidence type="ECO:0000313" key="7">
    <source>
        <dbReference type="Proteomes" id="UP000006380"/>
    </source>
</evidence>
<dbReference type="InterPro" id="IPR050709">
    <property type="entry name" value="Biotin_Carboxyl_Carrier/Decarb"/>
</dbReference>
<keyword evidence="3 4" id="KW-0092">Biotin</keyword>
<dbReference type="PANTHER" id="PTHR45266">
    <property type="entry name" value="OXALOACETATE DECARBOXYLASE ALPHA CHAIN"/>
    <property type="match status" value="1"/>
</dbReference>